<proteinExistence type="inferred from homology"/>
<dbReference type="NCBIfam" id="NF001567">
    <property type="entry name" value="PRK00389.1"/>
    <property type="match status" value="1"/>
</dbReference>
<dbReference type="Gene3D" id="4.10.1250.10">
    <property type="entry name" value="Aminomethyltransferase fragment"/>
    <property type="match status" value="1"/>
</dbReference>
<dbReference type="Pfam" id="PF08669">
    <property type="entry name" value="GCV_T_C"/>
    <property type="match status" value="1"/>
</dbReference>
<dbReference type="InterPro" id="IPR006222">
    <property type="entry name" value="GCVT_N"/>
</dbReference>
<protein>
    <recommendedName>
        <fullName evidence="2 7">Aminomethyltransferase</fullName>
        <ecNumber evidence="2 7">2.1.2.10</ecNumber>
    </recommendedName>
    <alternativeName>
        <fullName evidence="5 7">Glycine cleavage system T protein</fullName>
    </alternativeName>
</protein>
<organism evidence="11 12">
    <name type="scientific">Leifsonia xyli subsp. cynodontis DSM 46306</name>
    <dbReference type="NCBI Taxonomy" id="1389489"/>
    <lineage>
        <taxon>Bacteria</taxon>
        <taxon>Bacillati</taxon>
        <taxon>Actinomycetota</taxon>
        <taxon>Actinomycetes</taxon>
        <taxon>Micrococcales</taxon>
        <taxon>Microbacteriaceae</taxon>
        <taxon>Leifsonia</taxon>
    </lineage>
</organism>
<dbReference type="SUPFAM" id="SSF103025">
    <property type="entry name" value="Folate-binding domain"/>
    <property type="match status" value="1"/>
</dbReference>
<dbReference type="KEGG" id="lxy:O159_18980"/>
<evidence type="ECO:0000256" key="7">
    <source>
        <dbReference type="HAMAP-Rule" id="MF_00259"/>
    </source>
</evidence>
<dbReference type="GO" id="GO:0005829">
    <property type="term" value="C:cytosol"/>
    <property type="evidence" value="ECO:0007669"/>
    <property type="project" value="TreeGrafter"/>
</dbReference>
<dbReference type="InterPro" id="IPR029043">
    <property type="entry name" value="GcvT/YgfZ_C"/>
</dbReference>
<evidence type="ECO:0000259" key="10">
    <source>
        <dbReference type="Pfam" id="PF08669"/>
    </source>
</evidence>
<dbReference type="PATRIC" id="fig|1389489.3.peg.1826"/>
<dbReference type="GO" id="GO:0005960">
    <property type="term" value="C:glycine cleavage complex"/>
    <property type="evidence" value="ECO:0007669"/>
    <property type="project" value="InterPro"/>
</dbReference>
<dbReference type="EMBL" id="CP006734">
    <property type="protein sequence ID" value="AGW41917.1"/>
    <property type="molecule type" value="Genomic_DNA"/>
</dbReference>
<dbReference type="InterPro" id="IPR028896">
    <property type="entry name" value="GcvT/YgfZ/DmdA"/>
</dbReference>
<dbReference type="HOGENOM" id="CLU_007884_10_2_11"/>
<dbReference type="Pfam" id="PF01571">
    <property type="entry name" value="GCV_T"/>
    <property type="match status" value="1"/>
</dbReference>
<dbReference type="Gene3D" id="3.30.1360.120">
    <property type="entry name" value="Probable tRNA modification gtpase trme, domain 1"/>
    <property type="match status" value="1"/>
</dbReference>
<reference evidence="11 12" key="1">
    <citation type="journal article" date="2013" name="Genome Announc.">
        <title>Complete Genome Sequence of Leifsonia xyli subsp. cynodontis Strain DSM46306, a Gram-Positive Bacterial Pathogen of Grasses.</title>
        <authorList>
            <person name="Monteiro-Vitorello C.B."/>
            <person name="Zerillo M.M."/>
            <person name="Van Sluys M.A."/>
            <person name="Camargo L.E."/>
            <person name="Kitajima J.P."/>
        </authorList>
    </citation>
    <scope>NUCLEOTIDE SEQUENCE [LARGE SCALE GENOMIC DNA]</scope>
    <source>
        <strain evidence="11 12">DSM 46306</strain>
    </source>
</reference>
<dbReference type="NCBIfam" id="TIGR00528">
    <property type="entry name" value="gcvT"/>
    <property type="match status" value="1"/>
</dbReference>
<keyword evidence="3 7" id="KW-0032">Aminotransferase</keyword>
<evidence type="ECO:0000256" key="1">
    <source>
        <dbReference type="ARBA" id="ARBA00008609"/>
    </source>
</evidence>
<sequence length="393" mass="41531">MTSQDSHRLSPLHDAHEAAGASFTDFAGWQMPVRYSSDLAEHHAVRTAAGLFDLSHMGEIVLIGPEAGRALDYVLSGSLSALAVGQAKYSLLLSRSGGIVDDLVVYRTGADRFMVVANAANRELVAEELREHTAPFEVEAFDESEDIALIAVQGPASLSVLLAVDGFRLDGSLPGGDFAQRVGGLKYYWSVPAEFETHPVLIARTGYTGEDGFELYTAPDSARALWDALREAGAGQGLVPAGLASRDTLRLEAGMPLYGHELGLDTLPAQARLARVVSLAKDTDFIGRAASEEGPSPEARVLVGLRGGGKRAARAGYPVLATADDGSAEEVGVVTSGALSPTIGVPIAMAYVAPRFARPGTELRVDVRGSSLPFTVTALPFYRRKPLTSEKEG</sequence>
<dbReference type="InterPro" id="IPR027266">
    <property type="entry name" value="TrmE/GcvT-like"/>
</dbReference>
<comment type="function">
    <text evidence="7">The glycine cleavage system catalyzes the degradation of glycine.</text>
</comment>
<name>U3PB19_LEIXC</name>
<evidence type="ECO:0000256" key="8">
    <source>
        <dbReference type="PIRSR" id="PIRSR006487-1"/>
    </source>
</evidence>
<feature type="domain" description="Aminomethyltransferase C-terminal" evidence="10">
    <location>
        <begin position="300"/>
        <end position="382"/>
    </location>
</feature>
<dbReference type="EC" id="2.1.2.10" evidence="2 7"/>
<accession>U3PB19</accession>
<evidence type="ECO:0000256" key="2">
    <source>
        <dbReference type="ARBA" id="ARBA00012616"/>
    </source>
</evidence>
<dbReference type="GO" id="GO:0004047">
    <property type="term" value="F:aminomethyltransferase activity"/>
    <property type="evidence" value="ECO:0007669"/>
    <property type="project" value="UniProtKB-UniRule"/>
</dbReference>
<evidence type="ECO:0000313" key="12">
    <source>
        <dbReference type="Proteomes" id="UP000016743"/>
    </source>
</evidence>
<keyword evidence="12" id="KW-1185">Reference proteome</keyword>
<dbReference type="GO" id="GO:0008483">
    <property type="term" value="F:transaminase activity"/>
    <property type="evidence" value="ECO:0007669"/>
    <property type="project" value="UniProtKB-KW"/>
</dbReference>
<evidence type="ECO:0000256" key="5">
    <source>
        <dbReference type="ARBA" id="ARBA00031395"/>
    </source>
</evidence>
<comment type="similarity">
    <text evidence="1 7">Belongs to the GcvT family.</text>
</comment>
<dbReference type="InterPro" id="IPR013977">
    <property type="entry name" value="GcvT_C"/>
</dbReference>
<dbReference type="AlphaFoldDB" id="U3PB19"/>
<dbReference type="PIRSF" id="PIRSF006487">
    <property type="entry name" value="GcvT"/>
    <property type="match status" value="1"/>
</dbReference>
<dbReference type="PANTHER" id="PTHR43757">
    <property type="entry name" value="AMINOMETHYLTRANSFERASE"/>
    <property type="match status" value="1"/>
</dbReference>
<comment type="catalytic activity">
    <reaction evidence="6 7">
        <text>N(6)-[(R)-S(8)-aminomethyldihydrolipoyl]-L-lysyl-[protein] + (6S)-5,6,7,8-tetrahydrofolate = N(6)-[(R)-dihydrolipoyl]-L-lysyl-[protein] + (6R)-5,10-methylene-5,6,7,8-tetrahydrofolate + NH4(+)</text>
        <dbReference type="Rhea" id="RHEA:16945"/>
        <dbReference type="Rhea" id="RHEA-COMP:10475"/>
        <dbReference type="Rhea" id="RHEA-COMP:10492"/>
        <dbReference type="ChEBI" id="CHEBI:15636"/>
        <dbReference type="ChEBI" id="CHEBI:28938"/>
        <dbReference type="ChEBI" id="CHEBI:57453"/>
        <dbReference type="ChEBI" id="CHEBI:83100"/>
        <dbReference type="ChEBI" id="CHEBI:83143"/>
        <dbReference type="EC" id="2.1.2.10"/>
    </reaction>
</comment>
<dbReference type="Gene3D" id="2.40.30.110">
    <property type="entry name" value="Aminomethyltransferase beta-barrel domains"/>
    <property type="match status" value="1"/>
</dbReference>
<evidence type="ECO:0000256" key="3">
    <source>
        <dbReference type="ARBA" id="ARBA00022576"/>
    </source>
</evidence>
<comment type="subunit">
    <text evidence="7">The glycine cleavage system is composed of four proteins: P, T, L and H.</text>
</comment>
<dbReference type="OrthoDB" id="9774591at2"/>
<feature type="binding site" evidence="8">
    <location>
        <position position="214"/>
    </location>
    <ligand>
        <name>substrate</name>
    </ligand>
</feature>
<evidence type="ECO:0000259" key="9">
    <source>
        <dbReference type="Pfam" id="PF01571"/>
    </source>
</evidence>
<dbReference type="PANTHER" id="PTHR43757:SF2">
    <property type="entry name" value="AMINOMETHYLTRANSFERASE, MITOCHONDRIAL"/>
    <property type="match status" value="1"/>
</dbReference>
<dbReference type="SUPFAM" id="SSF101790">
    <property type="entry name" value="Aminomethyltransferase beta-barrel domain"/>
    <property type="match status" value="1"/>
</dbReference>
<evidence type="ECO:0000256" key="4">
    <source>
        <dbReference type="ARBA" id="ARBA00022679"/>
    </source>
</evidence>
<dbReference type="STRING" id="1389489.O159_18980"/>
<dbReference type="InterPro" id="IPR022903">
    <property type="entry name" value="GcvT_bac"/>
</dbReference>
<feature type="domain" description="GCVT N-terminal" evidence="9">
    <location>
        <begin position="12"/>
        <end position="281"/>
    </location>
</feature>
<evidence type="ECO:0000313" key="11">
    <source>
        <dbReference type="EMBL" id="AGW41917.1"/>
    </source>
</evidence>
<dbReference type="RefSeq" id="WP_021755403.1">
    <property type="nucleotide sequence ID" value="NC_022438.1"/>
</dbReference>
<dbReference type="eggNOG" id="COG0404">
    <property type="taxonomic scope" value="Bacteria"/>
</dbReference>
<dbReference type="Gene3D" id="3.30.70.1400">
    <property type="entry name" value="Aminomethyltransferase beta-barrel domains"/>
    <property type="match status" value="1"/>
</dbReference>
<dbReference type="Proteomes" id="UP000016743">
    <property type="component" value="Chromosome"/>
</dbReference>
<dbReference type="InterPro" id="IPR006223">
    <property type="entry name" value="GcvT"/>
</dbReference>
<keyword evidence="4 7" id="KW-0808">Transferase</keyword>
<gene>
    <name evidence="7" type="primary">gcvT</name>
    <name evidence="11" type="ORF">O159_18980</name>
</gene>
<dbReference type="HAMAP" id="MF_00259">
    <property type="entry name" value="GcvT"/>
    <property type="match status" value="1"/>
</dbReference>
<dbReference type="GO" id="GO:0019464">
    <property type="term" value="P:glycine decarboxylation via glycine cleavage system"/>
    <property type="evidence" value="ECO:0007669"/>
    <property type="project" value="UniProtKB-UniRule"/>
</dbReference>
<evidence type="ECO:0000256" key="6">
    <source>
        <dbReference type="ARBA" id="ARBA00047665"/>
    </source>
</evidence>